<dbReference type="HOGENOM" id="CLU_2096359_0_0_1"/>
<gene>
    <name evidence="1" type="ORF">AFUB_061390</name>
</gene>
<name>B0Y261_ASPFC</name>
<proteinExistence type="predicted"/>
<dbReference type="EMBL" id="DS499597">
    <property type="protein sequence ID" value="EDP52103.1"/>
    <property type="molecule type" value="Genomic_DNA"/>
</dbReference>
<keyword evidence="2" id="KW-1185">Reference proteome</keyword>
<evidence type="ECO:0000313" key="2">
    <source>
        <dbReference type="Proteomes" id="UP000001699"/>
    </source>
</evidence>
<accession>B0Y261</accession>
<evidence type="ECO:0000313" key="1">
    <source>
        <dbReference type="EMBL" id="EDP52103.1"/>
    </source>
</evidence>
<protein>
    <submittedName>
        <fullName evidence="1">Uncharacterized protein</fullName>
    </submittedName>
</protein>
<dbReference type="AlphaFoldDB" id="B0Y261"/>
<organism evidence="1 2">
    <name type="scientific">Aspergillus fumigatus (strain CBS 144.89 / FGSC A1163 / CEA10)</name>
    <name type="common">Neosartorya fumigata</name>
    <dbReference type="NCBI Taxonomy" id="451804"/>
    <lineage>
        <taxon>Eukaryota</taxon>
        <taxon>Fungi</taxon>
        <taxon>Dikarya</taxon>
        <taxon>Ascomycota</taxon>
        <taxon>Pezizomycotina</taxon>
        <taxon>Eurotiomycetes</taxon>
        <taxon>Eurotiomycetidae</taxon>
        <taxon>Eurotiales</taxon>
        <taxon>Aspergillaceae</taxon>
        <taxon>Aspergillus</taxon>
        <taxon>Aspergillus subgen. Fumigati</taxon>
    </lineage>
</organism>
<reference evidence="1 2" key="1">
    <citation type="journal article" date="2008" name="PLoS Genet.">
        <title>Genomic islands in the pathogenic filamentous fungus Aspergillus fumigatus.</title>
        <authorList>
            <person name="Fedorova N.D."/>
            <person name="Khaldi N."/>
            <person name="Joardar V.S."/>
            <person name="Maiti R."/>
            <person name="Amedeo P."/>
            <person name="Anderson M.J."/>
            <person name="Crabtree J."/>
            <person name="Silva J.C."/>
            <person name="Badger J.H."/>
            <person name="Albarraq A."/>
            <person name="Angiuoli S."/>
            <person name="Bussey H."/>
            <person name="Bowyer P."/>
            <person name="Cotty P.J."/>
            <person name="Dyer P.S."/>
            <person name="Egan A."/>
            <person name="Galens K."/>
            <person name="Fraser-Liggett C.M."/>
            <person name="Haas B.J."/>
            <person name="Inman J.M."/>
            <person name="Kent R."/>
            <person name="Lemieux S."/>
            <person name="Malavazi I."/>
            <person name="Orvis J."/>
            <person name="Roemer T."/>
            <person name="Ronning C.M."/>
            <person name="Sundaram J.P."/>
            <person name="Sutton G."/>
            <person name="Turner G."/>
            <person name="Venter J.C."/>
            <person name="White O.R."/>
            <person name="Whitty B.R."/>
            <person name="Youngman P."/>
            <person name="Wolfe K.H."/>
            <person name="Goldman G.H."/>
            <person name="Wortman J.R."/>
            <person name="Jiang B."/>
            <person name="Denning D.W."/>
            <person name="Nierman W.C."/>
        </authorList>
    </citation>
    <scope>NUCLEOTIDE SEQUENCE [LARGE SCALE GENOMIC DNA]</scope>
    <source>
        <strain evidence="2">CBS 144.89 / FGSC A1163 / CEA10</strain>
    </source>
</reference>
<sequence length="116" mass="13025">MAPPPLPIIADDDSTRDDGLLAQVALAQLLVEFQQAQTAQPLGVKDRRVKQVELSLGYRMLQYRWNTSSEGPSTGVFPILSPFSRPYGNLPRCYDPTSRVQHFTGESQQQQCYLLD</sequence>
<dbReference type="VEuPathDB" id="FungiDB:AFUB_061390"/>
<dbReference type="Proteomes" id="UP000001699">
    <property type="component" value="Unassembled WGS sequence"/>
</dbReference>